<dbReference type="Pfam" id="PF03982">
    <property type="entry name" value="DAGAT"/>
    <property type="match status" value="1"/>
</dbReference>
<keyword evidence="3" id="KW-0012">Acyltransferase</keyword>
<keyword evidence="5" id="KW-1185">Reference proteome</keyword>
<dbReference type="Proteomes" id="UP000593567">
    <property type="component" value="Unassembled WGS sequence"/>
</dbReference>
<keyword evidence="2" id="KW-0808">Transferase</keyword>
<evidence type="ECO:0000313" key="5">
    <source>
        <dbReference type="Proteomes" id="UP000593567"/>
    </source>
</evidence>
<evidence type="ECO:0000313" key="4">
    <source>
        <dbReference type="EMBL" id="KAF6039165.1"/>
    </source>
</evidence>
<dbReference type="AlphaFoldDB" id="A0A7J7KLY3"/>
<dbReference type="InterPro" id="IPR007130">
    <property type="entry name" value="DAGAT"/>
</dbReference>
<dbReference type="EMBL" id="VXIV02000296">
    <property type="protein sequence ID" value="KAF6039165.1"/>
    <property type="molecule type" value="Genomic_DNA"/>
</dbReference>
<organism evidence="4 5">
    <name type="scientific">Bugula neritina</name>
    <name type="common">Brown bryozoan</name>
    <name type="synonym">Sertularia neritina</name>
    <dbReference type="NCBI Taxonomy" id="10212"/>
    <lineage>
        <taxon>Eukaryota</taxon>
        <taxon>Metazoa</taxon>
        <taxon>Spiralia</taxon>
        <taxon>Lophotrochozoa</taxon>
        <taxon>Bryozoa</taxon>
        <taxon>Gymnolaemata</taxon>
        <taxon>Cheilostomatida</taxon>
        <taxon>Flustrina</taxon>
        <taxon>Buguloidea</taxon>
        <taxon>Bugulidae</taxon>
        <taxon>Bugula</taxon>
    </lineage>
</organism>
<evidence type="ECO:0000256" key="1">
    <source>
        <dbReference type="ARBA" id="ARBA00005420"/>
    </source>
</evidence>
<gene>
    <name evidence="4" type="ORF">EB796_002526</name>
</gene>
<name>A0A7J7KLY3_BUGNE</name>
<evidence type="ECO:0000256" key="2">
    <source>
        <dbReference type="ARBA" id="ARBA00022679"/>
    </source>
</evidence>
<dbReference type="CDD" id="cd07987">
    <property type="entry name" value="LPLAT_MGAT-like"/>
    <property type="match status" value="1"/>
</dbReference>
<dbReference type="SUPFAM" id="SSF69593">
    <property type="entry name" value="Glycerol-3-phosphate (1)-acyltransferase"/>
    <property type="match status" value="1"/>
</dbReference>
<dbReference type="GO" id="GO:0008374">
    <property type="term" value="F:O-acyltransferase activity"/>
    <property type="evidence" value="ECO:0007669"/>
    <property type="project" value="InterPro"/>
</dbReference>
<protein>
    <submittedName>
        <fullName evidence="4">TMEM68</fullName>
    </submittedName>
</protein>
<proteinExistence type="inferred from homology"/>
<sequence>MKVFQVQPGTRESCTKLLQEGEIISIAPGGIREALFSHNYELMWNRREGFAKVALDSKAPIIPIFTKNSRQAINTLSYGHNILRSLYEKTRWPLAIYYGLFPVKLKTYIGKPILTEDSGMSPAQLSIKVHEAVELLISKHQGNSNSILMALLERFL</sequence>
<evidence type="ECO:0000256" key="3">
    <source>
        <dbReference type="ARBA" id="ARBA00023315"/>
    </source>
</evidence>
<dbReference type="OrthoDB" id="44277at2759"/>
<comment type="caution">
    <text evidence="4">The sequence shown here is derived from an EMBL/GenBank/DDBJ whole genome shotgun (WGS) entry which is preliminary data.</text>
</comment>
<dbReference type="PANTHER" id="PTHR22753:SF14">
    <property type="entry name" value="MONOACYLGLYCEROL_DIACYLGLYCEROL O-ACYLTRANSFERASE"/>
    <property type="match status" value="1"/>
</dbReference>
<comment type="similarity">
    <text evidence="1">Belongs to the diacylglycerol acyltransferase family.</text>
</comment>
<reference evidence="4" key="1">
    <citation type="submission" date="2020-06" db="EMBL/GenBank/DDBJ databases">
        <title>Draft genome of Bugula neritina, a colonial animal packing powerful symbionts and potential medicines.</title>
        <authorList>
            <person name="Rayko M."/>
        </authorList>
    </citation>
    <scope>NUCLEOTIDE SEQUENCE [LARGE SCALE GENOMIC DNA]</scope>
    <source>
        <strain evidence="4">Kwan_BN1</strain>
    </source>
</reference>
<dbReference type="PANTHER" id="PTHR22753">
    <property type="entry name" value="TRANSMEMBRANE PROTEIN 68"/>
    <property type="match status" value="1"/>
</dbReference>
<accession>A0A7J7KLY3</accession>
<dbReference type="GO" id="GO:0016020">
    <property type="term" value="C:membrane"/>
    <property type="evidence" value="ECO:0007669"/>
    <property type="project" value="TreeGrafter"/>
</dbReference>